<feature type="region of interest" description="Disordered" evidence="2">
    <location>
        <begin position="618"/>
        <end position="649"/>
    </location>
</feature>
<feature type="coiled-coil region" evidence="1">
    <location>
        <begin position="460"/>
        <end position="575"/>
    </location>
</feature>
<accession>A0A7S1N241</accession>
<evidence type="ECO:0000256" key="2">
    <source>
        <dbReference type="SAM" id="MobiDB-lite"/>
    </source>
</evidence>
<evidence type="ECO:0008006" key="4">
    <source>
        <dbReference type="Google" id="ProtNLM"/>
    </source>
</evidence>
<feature type="region of interest" description="Disordered" evidence="2">
    <location>
        <begin position="127"/>
        <end position="163"/>
    </location>
</feature>
<feature type="compositionally biased region" description="Low complexity" evidence="2">
    <location>
        <begin position="127"/>
        <end position="143"/>
    </location>
</feature>
<feature type="compositionally biased region" description="Low complexity" evidence="2">
    <location>
        <begin position="149"/>
        <end position="163"/>
    </location>
</feature>
<evidence type="ECO:0000256" key="1">
    <source>
        <dbReference type="SAM" id="Coils"/>
    </source>
</evidence>
<dbReference type="EMBL" id="HBGA01008883">
    <property type="protein sequence ID" value="CAD8992168.1"/>
    <property type="molecule type" value="Transcribed_RNA"/>
</dbReference>
<gene>
    <name evidence="3" type="ORF">EGYM00392_LOCUS3215</name>
</gene>
<organism evidence="3">
    <name type="scientific">Eutreptiella gymnastica</name>
    <dbReference type="NCBI Taxonomy" id="73025"/>
    <lineage>
        <taxon>Eukaryota</taxon>
        <taxon>Discoba</taxon>
        <taxon>Euglenozoa</taxon>
        <taxon>Euglenida</taxon>
        <taxon>Spirocuta</taxon>
        <taxon>Euglenophyceae</taxon>
        <taxon>Eutreptiales</taxon>
        <taxon>Eutreptiaceae</taxon>
        <taxon>Eutreptiella</taxon>
    </lineage>
</organism>
<dbReference type="AlphaFoldDB" id="A0A7S1N241"/>
<feature type="compositionally biased region" description="Polar residues" evidence="2">
    <location>
        <begin position="633"/>
        <end position="644"/>
    </location>
</feature>
<keyword evidence="1" id="KW-0175">Coiled coil</keyword>
<reference evidence="3" key="1">
    <citation type="submission" date="2021-01" db="EMBL/GenBank/DDBJ databases">
        <authorList>
            <person name="Corre E."/>
            <person name="Pelletier E."/>
            <person name="Niang G."/>
            <person name="Scheremetjew M."/>
            <person name="Finn R."/>
            <person name="Kale V."/>
            <person name="Holt S."/>
            <person name="Cochrane G."/>
            <person name="Meng A."/>
            <person name="Brown T."/>
            <person name="Cohen L."/>
        </authorList>
    </citation>
    <scope>NUCLEOTIDE SEQUENCE</scope>
    <source>
        <strain evidence="3">NIES-381</strain>
    </source>
</reference>
<feature type="compositionally biased region" description="Low complexity" evidence="2">
    <location>
        <begin position="229"/>
        <end position="248"/>
    </location>
</feature>
<proteinExistence type="predicted"/>
<name>A0A7S1N241_9EUGL</name>
<sequence>MSRAVLHLKVRASKGWEQDSSAAVYLILGVGDQSIQTVTKGAVDGIISWDQTFILPVATSTSIHGVFEISDPLQIEMYDHHTGQCILQHVQRLPKLSPERNKSISTTLTNGTTLSFEAVLRPTYSTSQSPVRSASASSSPGRSGDSRLSRSSLATRSSSYRSSSAQKAAEAASLSQSVGSPSAVKAQRQAGYYVTTGGGGTRWVPSEPATTSTLQATEAPMQVLERSRQTVSSEGSSVSLSPQSSVRSGAQKVKDGVWQMEDGKMVRREVYRISNGASRAPTSPDRPTVSVEQLVRSVRALTPTQLKDLYLYILGLEVDMTPDALCWAAVFINPLKDQCSQCQQSLVWMTLLGALLQRCHEEAGQVEQERAEELKATVTHYEAMLNGQGQSPSLQELELDGKWQQKEDQWIAAKAEYQNRILRLELDLQTETDRAASDRSRIQDLEHRLMMYKSEPGDAHDVLRSELTRERARAEHLETRVLALQKTMHEQMEQHRTAQTQAQAETQKAERLLAKMNESMNESSGNLHAQLARERTRAEHLGRQLDTFEKMRSELTAERTRAEHLELQLKQLQAGEPKELDESRMQTHVLEVALHEATRAEGEYILRIQNLERQLLERTTNSPPRAPSRHVSGPSSRHSWSSAPPGSHATAVCAHACNNPNCHLCEQIQLSLAKQSPK</sequence>
<protein>
    <recommendedName>
        <fullName evidence="4">C2 domain-containing protein</fullName>
    </recommendedName>
</protein>
<evidence type="ECO:0000313" key="3">
    <source>
        <dbReference type="EMBL" id="CAD8992168.1"/>
    </source>
</evidence>
<feature type="region of interest" description="Disordered" evidence="2">
    <location>
        <begin position="196"/>
        <end position="253"/>
    </location>
</feature>